<feature type="transmembrane region" description="Helical" evidence="6">
    <location>
        <begin position="21"/>
        <end position="54"/>
    </location>
</feature>
<keyword evidence="8" id="KW-1185">Reference proteome</keyword>
<dbReference type="GO" id="GO:0005886">
    <property type="term" value="C:plasma membrane"/>
    <property type="evidence" value="ECO:0007669"/>
    <property type="project" value="TreeGrafter"/>
</dbReference>
<evidence type="ECO:0000256" key="2">
    <source>
        <dbReference type="ARBA" id="ARBA00008564"/>
    </source>
</evidence>
<dbReference type="HOGENOM" id="CLU_056469_4_2_5"/>
<dbReference type="PATRIC" id="fig|1486262.3.peg.2450"/>
<dbReference type="PANTHER" id="PTHR33514">
    <property type="entry name" value="PROTEIN ABCI12, CHLOROPLASTIC"/>
    <property type="match status" value="1"/>
</dbReference>
<proteinExistence type="inferred from homology"/>
<dbReference type="Pfam" id="PF02361">
    <property type="entry name" value="CbiQ"/>
    <property type="match status" value="1"/>
</dbReference>
<evidence type="ECO:0000256" key="1">
    <source>
        <dbReference type="ARBA" id="ARBA00004141"/>
    </source>
</evidence>
<dbReference type="Proteomes" id="UP000032611">
    <property type="component" value="Chromosome"/>
</dbReference>
<keyword evidence="3 6" id="KW-0812">Transmembrane</keyword>
<dbReference type="AlphaFoldDB" id="A0A0D5LS65"/>
<dbReference type="CDD" id="cd16914">
    <property type="entry name" value="EcfT"/>
    <property type="match status" value="1"/>
</dbReference>
<dbReference type="STRING" id="1486262.TM49_11845"/>
<evidence type="ECO:0000313" key="7">
    <source>
        <dbReference type="EMBL" id="AJY46213.1"/>
    </source>
</evidence>
<evidence type="ECO:0000256" key="4">
    <source>
        <dbReference type="ARBA" id="ARBA00022989"/>
    </source>
</evidence>
<reference evidence="7 8" key="1">
    <citation type="journal article" date="2015" name="Genome Announc.">
        <title>Complete genome sequence of Martelella endophytica YC6887, which has antifungal activity associated with a halophyte.</title>
        <authorList>
            <person name="Khan A."/>
            <person name="Khan H."/>
            <person name="Chung E.J."/>
            <person name="Hossain M.T."/>
            <person name="Chung Y.R."/>
        </authorList>
    </citation>
    <scope>NUCLEOTIDE SEQUENCE [LARGE SCALE GENOMIC DNA]</scope>
    <source>
        <strain evidence="7">YC6887</strain>
    </source>
</reference>
<organism evidence="7 8">
    <name type="scientific">Martelella endophytica</name>
    <dbReference type="NCBI Taxonomy" id="1486262"/>
    <lineage>
        <taxon>Bacteria</taxon>
        <taxon>Pseudomonadati</taxon>
        <taxon>Pseudomonadota</taxon>
        <taxon>Alphaproteobacteria</taxon>
        <taxon>Hyphomicrobiales</taxon>
        <taxon>Aurantimonadaceae</taxon>
        <taxon>Martelella</taxon>
    </lineage>
</organism>
<dbReference type="RefSeq" id="WP_045681480.1">
    <property type="nucleotide sequence ID" value="NZ_CP010803.1"/>
</dbReference>
<feature type="transmembrane region" description="Helical" evidence="6">
    <location>
        <begin position="93"/>
        <end position="115"/>
    </location>
</feature>
<dbReference type="InterPro" id="IPR003339">
    <property type="entry name" value="ABC/ECF_trnsptr_transmembrane"/>
</dbReference>
<dbReference type="PANTHER" id="PTHR33514:SF13">
    <property type="entry name" value="PROTEIN ABCI12, CHLOROPLASTIC"/>
    <property type="match status" value="1"/>
</dbReference>
<dbReference type="KEGG" id="mey:TM49_11845"/>
<accession>A0A0D5LS65</accession>
<gene>
    <name evidence="7" type="ORF">TM49_11845</name>
</gene>
<evidence type="ECO:0000256" key="6">
    <source>
        <dbReference type="SAM" id="Phobius"/>
    </source>
</evidence>
<keyword evidence="5 6" id="KW-0472">Membrane</keyword>
<keyword evidence="4 6" id="KW-1133">Transmembrane helix</keyword>
<evidence type="ECO:0000256" key="3">
    <source>
        <dbReference type="ARBA" id="ARBA00022692"/>
    </source>
</evidence>
<evidence type="ECO:0000256" key="5">
    <source>
        <dbReference type="ARBA" id="ARBA00023136"/>
    </source>
</evidence>
<evidence type="ECO:0000313" key="8">
    <source>
        <dbReference type="Proteomes" id="UP000032611"/>
    </source>
</evidence>
<comment type="similarity">
    <text evidence="2">Belongs to the CbiQ family.</text>
</comment>
<sequence>MQSLYVEGNSLLHRLPAGVKLSVLLAFSIAIFFSASLAVTGGFLAVAAIVYFTLPMRPKQALARLLPIAFAILLVGGFGLLFNPWQLTALSVIRLTALMLLAAAITASTPVPAFIDTVTSAARPLEKAGLVRAADIGLAVGLVIRFVPDILARYGAIRDAHQARGIRFRPTRAIVPLIILTLKDADSIADAIDARGIRGTAEKRNRK</sequence>
<protein>
    <submittedName>
        <fullName evidence="7">Transporter</fullName>
    </submittedName>
</protein>
<comment type="subcellular location">
    <subcellularLocation>
        <location evidence="1">Membrane</location>
        <topology evidence="1">Multi-pass membrane protein</topology>
    </subcellularLocation>
</comment>
<dbReference type="EMBL" id="CP010803">
    <property type="protein sequence ID" value="AJY46213.1"/>
    <property type="molecule type" value="Genomic_DNA"/>
</dbReference>
<dbReference type="OrthoDB" id="5868344at2"/>
<name>A0A0D5LS65_MAREN</name>
<feature type="transmembrane region" description="Helical" evidence="6">
    <location>
        <begin position="61"/>
        <end position="81"/>
    </location>
</feature>